<dbReference type="RefSeq" id="WP_350937631.1">
    <property type="nucleotide sequence ID" value="NZ_JAYWLC010000009.1"/>
</dbReference>
<reference evidence="2 3" key="1">
    <citation type="submission" date="2024-01" db="EMBL/GenBank/DDBJ databases">
        <authorList>
            <person name="Deng Y."/>
            <person name="Su J."/>
        </authorList>
    </citation>
    <scope>NUCLEOTIDE SEQUENCE [LARGE SCALE GENOMIC DNA]</scope>
    <source>
        <strain evidence="2 3">CPCC 100088</strain>
    </source>
</reference>
<evidence type="ECO:0000313" key="3">
    <source>
        <dbReference type="Proteomes" id="UP001438953"/>
    </source>
</evidence>
<reference evidence="2 3" key="2">
    <citation type="submission" date="2024-06" db="EMBL/GenBank/DDBJ databases">
        <title>Thioclava kandeliae sp. nov. from a rhizosphere soil sample of Kandelia candel in a mangrove.</title>
        <authorList>
            <person name="Mu T."/>
        </authorList>
    </citation>
    <scope>NUCLEOTIDE SEQUENCE [LARGE SCALE GENOMIC DNA]</scope>
    <source>
        <strain evidence="2 3">CPCC 100088</strain>
    </source>
</reference>
<dbReference type="Proteomes" id="UP001438953">
    <property type="component" value="Unassembled WGS sequence"/>
</dbReference>
<name>A0ABV1SID6_9RHOB</name>
<proteinExistence type="predicted"/>
<protein>
    <submittedName>
        <fullName evidence="2">Uncharacterized protein</fullName>
    </submittedName>
</protein>
<gene>
    <name evidence="2" type="ORF">VSX56_12875</name>
</gene>
<comment type="caution">
    <text evidence="2">The sequence shown here is derived from an EMBL/GenBank/DDBJ whole genome shotgun (WGS) entry which is preliminary data.</text>
</comment>
<sequence>MKGVEARHRASIEVAWVTAALSRAAKLPPLEKLFPKPAPSAESAAMLRAEMRAHANTTAKHLPKKRWSEWLKQ</sequence>
<accession>A0ABV1SID6</accession>
<evidence type="ECO:0000256" key="1">
    <source>
        <dbReference type="SAM" id="MobiDB-lite"/>
    </source>
</evidence>
<feature type="region of interest" description="Disordered" evidence="1">
    <location>
        <begin position="54"/>
        <end position="73"/>
    </location>
</feature>
<evidence type="ECO:0000313" key="2">
    <source>
        <dbReference type="EMBL" id="MER5172667.1"/>
    </source>
</evidence>
<dbReference type="EMBL" id="JAYWLC010000009">
    <property type="protein sequence ID" value="MER5172667.1"/>
    <property type="molecule type" value="Genomic_DNA"/>
</dbReference>
<keyword evidence="3" id="KW-1185">Reference proteome</keyword>
<organism evidence="2 3">
    <name type="scientific">Thioclava kandeliae</name>
    <dbReference type="NCBI Taxonomy" id="3070818"/>
    <lineage>
        <taxon>Bacteria</taxon>
        <taxon>Pseudomonadati</taxon>
        <taxon>Pseudomonadota</taxon>
        <taxon>Alphaproteobacteria</taxon>
        <taxon>Rhodobacterales</taxon>
        <taxon>Paracoccaceae</taxon>
        <taxon>Thioclava</taxon>
    </lineage>
</organism>